<dbReference type="CDD" id="cd00586">
    <property type="entry name" value="4HBT"/>
    <property type="match status" value="1"/>
</dbReference>
<evidence type="ECO:0000256" key="1">
    <source>
        <dbReference type="ARBA" id="ARBA00005953"/>
    </source>
</evidence>
<dbReference type="PANTHER" id="PTHR31793">
    <property type="entry name" value="4-HYDROXYBENZOYL-COA THIOESTERASE FAMILY MEMBER"/>
    <property type="match status" value="1"/>
</dbReference>
<dbReference type="PIRSF" id="PIRSF003230">
    <property type="entry name" value="YbgC"/>
    <property type="match status" value="1"/>
</dbReference>
<proteinExistence type="inferred from homology"/>
<sequence length="139" mass="16356">MEFSQTVEITVPFHDVDMMQIAWHGHYAKYFEIARCQLLDSFGYNYRQMEESGYMWPIVDFRIKYIRPAKFEATIQVTATLVEYENRLKITYQIKDKQTGETLTKGHTVQMAVKLSNHETCFRSPAVLFEKLGVEVEDD</sequence>
<dbReference type="Pfam" id="PF13279">
    <property type="entry name" value="4HBT_2"/>
    <property type="match status" value="1"/>
</dbReference>
<reference evidence="3 4" key="1">
    <citation type="submission" date="2020-07" db="EMBL/GenBank/DDBJ databases">
        <title>Endozoicomonas sp. nov., isolated from sediment.</title>
        <authorList>
            <person name="Gu T."/>
        </authorList>
    </citation>
    <scope>NUCLEOTIDE SEQUENCE [LARGE SCALE GENOMIC DNA]</scope>
    <source>
        <strain evidence="3 4">SM1973</strain>
    </source>
</reference>
<dbReference type="SUPFAM" id="SSF54637">
    <property type="entry name" value="Thioesterase/thiol ester dehydrase-isomerase"/>
    <property type="match status" value="1"/>
</dbReference>
<dbReference type="EMBL" id="JACCKB010000004">
    <property type="protein sequence ID" value="NYZ65362.1"/>
    <property type="molecule type" value="Genomic_DNA"/>
</dbReference>
<dbReference type="GO" id="GO:0047617">
    <property type="term" value="F:fatty acyl-CoA hydrolase activity"/>
    <property type="evidence" value="ECO:0007669"/>
    <property type="project" value="TreeGrafter"/>
</dbReference>
<dbReference type="Proteomes" id="UP000569732">
    <property type="component" value="Unassembled WGS sequence"/>
</dbReference>
<keyword evidence="4" id="KW-1185">Reference proteome</keyword>
<evidence type="ECO:0000313" key="4">
    <source>
        <dbReference type="Proteomes" id="UP000569732"/>
    </source>
</evidence>
<dbReference type="InterPro" id="IPR006684">
    <property type="entry name" value="YbgC/YbaW"/>
</dbReference>
<dbReference type="AlphaFoldDB" id="A0A853I1N8"/>
<dbReference type="RefSeq" id="WP_180567392.1">
    <property type="nucleotide sequence ID" value="NZ_JACCKB010000004.1"/>
</dbReference>
<evidence type="ECO:0000313" key="3">
    <source>
        <dbReference type="EMBL" id="NYZ65362.1"/>
    </source>
</evidence>
<comment type="caution">
    <text evidence="3">The sequence shown here is derived from an EMBL/GenBank/DDBJ whole genome shotgun (WGS) entry which is preliminary data.</text>
</comment>
<name>A0A853I1N8_9GAMM</name>
<gene>
    <name evidence="3" type="ORF">H0A36_05020</name>
</gene>
<dbReference type="InterPro" id="IPR029069">
    <property type="entry name" value="HotDog_dom_sf"/>
</dbReference>
<dbReference type="InterPro" id="IPR050563">
    <property type="entry name" value="4-hydroxybenzoyl-CoA_TE"/>
</dbReference>
<dbReference type="Gene3D" id="3.10.129.10">
    <property type="entry name" value="Hotdog Thioesterase"/>
    <property type="match status" value="1"/>
</dbReference>
<protein>
    <submittedName>
        <fullName evidence="3">Acyl-CoA thioesterase</fullName>
    </submittedName>
</protein>
<keyword evidence="2" id="KW-0378">Hydrolase</keyword>
<accession>A0A853I1N8</accession>
<comment type="similarity">
    <text evidence="1">Belongs to the 4-hydroxybenzoyl-CoA thioesterase family.</text>
</comment>
<dbReference type="PANTHER" id="PTHR31793:SF27">
    <property type="entry name" value="NOVEL THIOESTERASE SUPERFAMILY DOMAIN AND SAPOSIN A-TYPE DOMAIN CONTAINING PROTEIN (0610012H03RIK)"/>
    <property type="match status" value="1"/>
</dbReference>
<organism evidence="3 4">
    <name type="scientific">Spartinivicinus marinus</name>
    <dbReference type="NCBI Taxonomy" id="2994442"/>
    <lineage>
        <taxon>Bacteria</taxon>
        <taxon>Pseudomonadati</taxon>
        <taxon>Pseudomonadota</taxon>
        <taxon>Gammaproteobacteria</taxon>
        <taxon>Oceanospirillales</taxon>
        <taxon>Zooshikellaceae</taxon>
        <taxon>Spartinivicinus</taxon>
    </lineage>
</organism>
<evidence type="ECO:0000256" key="2">
    <source>
        <dbReference type="ARBA" id="ARBA00022801"/>
    </source>
</evidence>